<protein>
    <submittedName>
        <fullName evidence="2">Uncharacterized protein</fullName>
    </submittedName>
</protein>
<sequence length="223" mass="24499">MSCTRCGKEYKPLRRKLCKSCYQTVLDRQTAYGRWESVLVDAEPVRQHVLALIAAGVSRRQIVKLSGIPRSSLGTLLVGKRGGPAEKIWESTAKRLLAVEIPGAAHAVAAAGDHMPAVGAIRRLQALVAAGWPMSTLARECGMGETGVSNLLRTRPELITVDKHRRVVDVFARLQLEPGPSLRARNFGRKQHWPLPFQWDEGDLDRPEATSAAPRRRASRAAA</sequence>
<dbReference type="AlphaFoldDB" id="A0A4R6NYP7"/>
<dbReference type="RefSeq" id="WP_133734277.1">
    <property type="nucleotide sequence ID" value="NZ_SNXK01000012.1"/>
</dbReference>
<accession>A0A4R6NYP7</accession>
<keyword evidence="3" id="KW-1185">Reference proteome</keyword>
<evidence type="ECO:0000313" key="3">
    <source>
        <dbReference type="Proteomes" id="UP000295087"/>
    </source>
</evidence>
<organism evidence="2 3">
    <name type="scientific">Nocardia ignorata</name>
    <dbReference type="NCBI Taxonomy" id="145285"/>
    <lineage>
        <taxon>Bacteria</taxon>
        <taxon>Bacillati</taxon>
        <taxon>Actinomycetota</taxon>
        <taxon>Actinomycetes</taxon>
        <taxon>Mycobacteriales</taxon>
        <taxon>Nocardiaceae</taxon>
        <taxon>Nocardia</taxon>
    </lineage>
</organism>
<evidence type="ECO:0000313" key="2">
    <source>
        <dbReference type="EMBL" id="TDP29890.1"/>
    </source>
</evidence>
<comment type="caution">
    <text evidence="2">The sequence shown here is derived from an EMBL/GenBank/DDBJ whole genome shotgun (WGS) entry which is preliminary data.</text>
</comment>
<name>A0A4R6NYP7_NOCIG</name>
<proteinExistence type="predicted"/>
<feature type="region of interest" description="Disordered" evidence="1">
    <location>
        <begin position="198"/>
        <end position="223"/>
    </location>
</feature>
<gene>
    <name evidence="2" type="ORF">DFR75_112159</name>
</gene>
<reference evidence="2 3" key="1">
    <citation type="submission" date="2019-03" db="EMBL/GenBank/DDBJ databases">
        <title>Genomic Encyclopedia of Type Strains, Phase IV (KMG-IV): sequencing the most valuable type-strain genomes for metagenomic binning, comparative biology and taxonomic classification.</title>
        <authorList>
            <person name="Goeker M."/>
        </authorList>
    </citation>
    <scope>NUCLEOTIDE SEQUENCE [LARGE SCALE GENOMIC DNA]</scope>
    <source>
        <strain evidence="2 3">DSM 44496</strain>
    </source>
</reference>
<feature type="compositionally biased region" description="Basic residues" evidence="1">
    <location>
        <begin position="214"/>
        <end position="223"/>
    </location>
</feature>
<dbReference type="Proteomes" id="UP000295087">
    <property type="component" value="Unassembled WGS sequence"/>
</dbReference>
<evidence type="ECO:0000256" key="1">
    <source>
        <dbReference type="SAM" id="MobiDB-lite"/>
    </source>
</evidence>
<dbReference type="EMBL" id="SNXK01000012">
    <property type="protein sequence ID" value="TDP29890.1"/>
    <property type="molecule type" value="Genomic_DNA"/>
</dbReference>